<proteinExistence type="predicted"/>
<dbReference type="RefSeq" id="WP_168044878.1">
    <property type="nucleotide sequence ID" value="NZ_JAATJM010000001.1"/>
</dbReference>
<keyword evidence="2" id="KW-0732">Signal</keyword>
<feature type="region of interest" description="Disordered" evidence="1">
    <location>
        <begin position="20"/>
        <end position="73"/>
    </location>
</feature>
<evidence type="ECO:0000313" key="3">
    <source>
        <dbReference type="EMBL" id="NJC39952.1"/>
    </source>
</evidence>
<dbReference type="PROSITE" id="PS51257">
    <property type="entry name" value="PROKAR_LIPOPROTEIN"/>
    <property type="match status" value="1"/>
</dbReference>
<sequence length="73" mass="7002">MIQTRTILTAAVLAASLAACSSPQSAPEPENETTAAEMPDAGVEPAAGGAATADANSGTHAGATDAPPATDTH</sequence>
<dbReference type="Proteomes" id="UP000587415">
    <property type="component" value="Unassembled WGS sequence"/>
</dbReference>
<accession>A0A7X6BM42</accession>
<evidence type="ECO:0000256" key="2">
    <source>
        <dbReference type="SAM" id="SignalP"/>
    </source>
</evidence>
<dbReference type="EMBL" id="JAATJM010000001">
    <property type="protein sequence ID" value="NJC39952.1"/>
    <property type="molecule type" value="Genomic_DNA"/>
</dbReference>
<gene>
    <name evidence="3" type="ORF">GGQ87_000210</name>
</gene>
<evidence type="ECO:0008006" key="5">
    <source>
        <dbReference type="Google" id="ProtNLM"/>
    </source>
</evidence>
<protein>
    <recommendedName>
        <fullName evidence="5">Lipoprotein</fullName>
    </recommendedName>
</protein>
<feature type="signal peptide" evidence="2">
    <location>
        <begin position="1"/>
        <end position="26"/>
    </location>
</feature>
<name>A0A7X6BM42_9CAUL</name>
<comment type="caution">
    <text evidence="3">The sequence shown here is derived from an EMBL/GenBank/DDBJ whole genome shotgun (WGS) entry which is preliminary data.</text>
</comment>
<dbReference type="AlphaFoldDB" id="A0A7X6BM42"/>
<evidence type="ECO:0000313" key="4">
    <source>
        <dbReference type="Proteomes" id="UP000587415"/>
    </source>
</evidence>
<feature type="chain" id="PRO_5030979770" description="Lipoprotein" evidence="2">
    <location>
        <begin position="27"/>
        <end position="73"/>
    </location>
</feature>
<keyword evidence="4" id="KW-1185">Reference proteome</keyword>
<reference evidence="3 4" key="1">
    <citation type="submission" date="2020-03" db="EMBL/GenBank/DDBJ databases">
        <title>Genomic Encyclopedia of Type Strains, Phase IV (KMG-IV): sequencing the most valuable type-strain genomes for metagenomic binning, comparative biology and taxonomic classification.</title>
        <authorList>
            <person name="Goeker M."/>
        </authorList>
    </citation>
    <scope>NUCLEOTIDE SEQUENCE [LARGE SCALE GENOMIC DNA]</scope>
    <source>
        <strain evidence="3 4">DSM 4736</strain>
    </source>
</reference>
<evidence type="ECO:0000256" key="1">
    <source>
        <dbReference type="SAM" id="MobiDB-lite"/>
    </source>
</evidence>
<organism evidence="3 4">
    <name type="scientific">Brevundimonas alba</name>
    <dbReference type="NCBI Taxonomy" id="74314"/>
    <lineage>
        <taxon>Bacteria</taxon>
        <taxon>Pseudomonadati</taxon>
        <taxon>Pseudomonadota</taxon>
        <taxon>Alphaproteobacteria</taxon>
        <taxon>Caulobacterales</taxon>
        <taxon>Caulobacteraceae</taxon>
        <taxon>Brevundimonas</taxon>
    </lineage>
</organism>